<name>A0ABY3R8X3_9BRAD</name>
<reference evidence="1" key="1">
    <citation type="journal article" date="2024" name="Antonie Van Leeuwenhoek">
        <title>Bradyrhizobium ontarionense sp. nov., a novel bacterial symbiont isolated from Aeschynomene indica (Indian jointvetch), harbours photosynthesis, nitrogen fixation and nitrous oxide (N2O) reductase genes.</title>
        <authorList>
            <person name="Bromfield E.S.P."/>
            <person name="Cloutier S."/>
        </authorList>
    </citation>
    <scope>NUCLEOTIDE SEQUENCE</scope>
    <source>
        <strain evidence="1">A19</strain>
    </source>
</reference>
<dbReference type="Proteomes" id="UP001431010">
    <property type="component" value="Chromosome"/>
</dbReference>
<keyword evidence="2" id="KW-1185">Reference proteome</keyword>
<organism evidence="1 2">
    <name type="scientific">Bradyrhizobium ontarionense</name>
    <dbReference type="NCBI Taxonomy" id="2898149"/>
    <lineage>
        <taxon>Bacteria</taxon>
        <taxon>Pseudomonadati</taxon>
        <taxon>Pseudomonadota</taxon>
        <taxon>Alphaproteobacteria</taxon>
        <taxon>Hyphomicrobiales</taxon>
        <taxon>Nitrobacteraceae</taxon>
        <taxon>Bradyrhizobium</taxon>
    </lineage>
</organism>
<accession>A0ABY3R8X3</accession>
<evidence type="ECO:0000313" key="1">
    <source>
        <dbReference type="EMBL" id="UFZ03766.1"/>
    </source>
</evidence>
<proteinExistence type="predicted"/>
<sequence length="133" mass="15160">MDQDLVELHARMLRAWQLAILRFAITLDHTDRLGALAIASEMDRLGQKEHKEEFAFGFFRRTSAELCASVLQRDETADEILMQHIARIDDARMKRAFAAAVAIEQPQSPAVRRRSKPEIDLWKGLRPRGGVHG</sequence>
<gene>
    <name evidence="1" type="ORF">LQG66_31935</name>
</gene>
<dbReference type="RefSeq" id="WP_231319781.1">
    <property type="nucleotide sequence ID" value="NZ_CP088156.1"/>
</dbReference>
<dbReference type="EMBL" id="CP088156">
    <property type="protein sequence ID" value="UFZ03766.1"/>
    <property type="molecule type" value="Genomic_DNA"/>
</dbReference>
<protein>
    <submittedName>
        <fullName evidence="1">Uncharacterized protein</fullName>
    </submittedName>
</protein>
<evidence type="ECO:0000313" key="2">
    <source>
        <dbReference type="Proteomes" id="UP001431010"/>
    </source>
</evidence>